<keyword evidence="8" id="KW-1185">Reference proteome</keyword>
<keyword evidence="4" id="KW-0949">S-adenosyl-L-methionine</keyword>
<dbReference type="GO" id="GO:0006304">
    <property type="term" value="P:DNA modification"/>
    <property type="evidence" value="ECO:0007669"/>
    <property type="project" value="InterPro"/>
</dbReference>
<dbReference type="PANTHER" id="PTHR33841:SF1">
    <property type="entry name" value="DNA METHYLTRANSFERASE A"/>
    <property type="match status" value="1"/>
</dbReference>
<dbReference type="SUPFAM" id="SSF53335">
    <property type="entry name" value="S-adenosyl-L-methionine-dependent methyltransferases"/>
    <property type="match status" value="1"/>
</dbReference>
<evidence type="ECO:0000259" key="6">
    <source>
        <dbReference type="Pfam" id="PF07669"/>
    </source>
</evidence>
<dbReference type="PANTHER" id="PTHR33841">
    <property type="entry name" value="DNA METHYLTRANSFERASE YEEA-RELATED"/>
    <property type="match status" value="1"/>
</dbReference>
<evidence type="ECO:0000256" key="3">
    <source>
        <dbReference type="ARBA" id="ARBA00022679"/>
    </source>
</evidence>
<evidence type="ECO:0000256" key="4">
    <source>
        <dbReference type="ARBA" id="ARBA00022691"/>
    </source>
</evidence>
<dbReference type="OrthoDB" id="112158at2157"/>
<keyword evidence="3" id="KW-0808">Transferase</keyword>
<evidence type="ECO:0000256" key="1">
    <source>
        <dbReference type="ARBA" id="ARBA00011900"/>
    </source>
</evidence>
<protein>
    <recommendedName>
        <fullName evidence="1">site-specific DNA-methyltransferase (adenine-specific)</fullName>
        <ecNumber evidence="1">2.1.1.72</ecNumber>
    </recommendedName>
</protein>
<gene>
    <name evidence="7" type="ORF">E2N92_03985</name>
</gene>
<dbReference type="InterPro" id="IPR029063">
    <property type="entry name" value="SAM-dependent_MTases_sf"/>
</dbReference>
<comment type="catalytic activity">
    <reaction evidence="5">
        <text>a 2'-deoxyadenosine in DNA + S-adenosyl-L-methionine = an N(6)-methyl-2'-deoxyadenosine in DNA + S-adenosyl-L-homocysteine + H(+)</text>
        <dbReference type="Rhea" id="RHEA:15197"/>
        <dbReference type="Rhea" id="RHEA-COMP:12418"/>
        <dbReference type="Rhea" id="RHEA-COMP:12419"/>
        <dbReference type="ChEBI" id="CHEBI:15378"/>
        <dbReference type="ChEBI" id="CHEBI:57856"/>
        <dbReference type="ChEBI" id="CHEBI:59789"/>
        <dbReference type="ChEBI" id="CHEBI:90615"/>
        <dbReference type="ChEBI" id="CHEBI:90616"/>
        <dbReference type="EC" id="2.1.1.72"/>
    </reaction>
</comment>
<dbReference type="InterPro" id="IPR011639">
    <property type="entry name" value="MethylTrfase_TaqI-like_dom"/>
</dbReference>
<dbReference type="GO" id="GO:0032259">
    <property type="term" value="P:methylation"/>
    <property type="evidence" value="ECO:0007669"/>
    <property type="project" value="UniProtKB-KW"/>
</dbReference>
<organism evidence="7 8">
    <name type="scientific">Methanofollis formosanus</name>
    <dbReference type="NCBI Taxonomy" id="299308"/>
    <lineage>
        <taxon>Archaea</taxon>
        <taxon>Methanobacteriati</taxon>
        <taxon>Methanobacteriota</taxon>
        <taxon>Stenosarchaea group</taxon>
        <taxon>Methanomicrobia</taxon>
        <taxon>Methanomicrobiales</taxon>
        <taxon>Methanomicrobiaceae</taxon>
        <taxon>Methanofollis</taxon>
    </lineage>
</organism>
<dbReference type="KEGG" id="mfk:E2N92_03985"/>
<dbReference type="Pfam" id="PF07669">
    <property type="entry name" value="Eco57I"/>
    <property type="match status" value="1"/>
</dbReference>
<dbReference type="GO" id="GO:0009007">
    <property type="term" value="F:site-specific DNA-methyltransferase (adenine-specific) activity"/>
    <property type="evidence" value="ECO:0007669"/>
    <property type="project" value="UniProtKB-EC"/>
</dbReference>
<dbReference type="PRINTS" id="PR00507">
    <property type="entry name" value="N12N6MTFRASE"/>
</dbReference>
<dbReference type="Gene3D" id="3.40.50.150">
    <property type="entry name" value="Vaccinia Virus protein VP39"/>
    <property type="match status" value="1"/>
</dbReference>
<dbReference type="EC" id="2.1.1.72" evidence="1"/>
<evidence type="ECO:0000256" key="2">
    <source>
        <dbReference type="ARBA" id="ARBA00022603"/>
    </source>
</evidence>
<feature type="domain" description="Type II methyltransferase M.TaqI-like" evidence="6">
    <location>
        <begin position="299"/>
        <end position="522"/>
    </location>
</feature>
<dbReference type="AlphaFoldDB" id="A0A8G1A1D3"/>
<dbReference type="RefSeq" id="WP_220682404.1">
    <property type="nucleotide sequence ID" value="NZ_CP037968.1"/>
</dbReference>
<reference evidence="7" key="2">
    <citation type="submission" date="2019-03" db="EMBL/GenBank/DDBJ databases">
        <authorList>
            <person name="Chen S.-C."/>
            <person name="Wu S.-Y."/>
            <person name="Lai M.-C."/>
        </authorList>
    </citation>
    <scope>NUCLEOTIDE SEQUENCE</scope>
    <source>
        <strain evidence="7">ML15</strain>
    </source>
</reference>
<keyword evidence="2 7" id="KW-0489">Methyltransferase</keyword>
<sequence>MTVLEKSARNQLDKAVQAARRAATAGADRALRALSVDQGKKPTYLTPEQNELRRRLRVRCRGFGSWQDLVRAVAYEQWHRMLFARFLAENDLLIHPLYQVPVTLDECAEIARNRGIDQWEVVTEYAAGMLPGIFQQDDPLLLLKYAPEDQAALQEILEGIPTETFQTQDALGWTYQFWQTEEKEKVKKSERKIEGADICAVTQLFTEPYMVQFLLQNTLGAWWLDCHPESPLRSEWIYYKDEVQHNFSTFPKKAKELWLLDPACGSGHFLVEAFHMLLAIRQEEGESRNEAIRGIVRDNLHGLELDPRCIQIAAFAIAMEAWKAGFPTNQYLPLPNLACVGLPIRAEKAEWLKLAAGDGLLEDELEKYYDLFKNADSLGSLIQIEETGTLVPADVLMNKLETALAKEKAISDPVAEAFGETASGILKAVQYLRRKDYHIVVTNPPFLSNRRQADSLRPVIERDFPSSKYDLSTVFIGRSKLFCCARGLFGLVSPQNWLFLTSYHKMRNELLQSQCVKIICRLGPNAFEEISGHIVKAILIVSSNMDPEYNSSILTMDVSEIKETHEKSNGLSNQNFQIVNQIEQSKNPDSRIVLTTVSAGPLLEEYSDCYVGVLNGDSPRFQRRFWEIPKLDDLWVFQQTTVEKNIPFGGQYMILFFDIKEGHLREDARIRREKLHNSDQRGNKCWGKWGVAVSAMEPLPVALYTGATFDSNVAILLPKDIRNLLPIWTFCQSKEYHAAVRQIDQSLKVTNATLGKVPFNLDHWIKVASEQYPNGLPKPYSDDPTQWLFHGHPKPSATPLHVSIVGLLGYRWPAEIDPTVELSSMAKKWIAESEKLLLFAKSDGIVCIPPVWGERPATERLRSILAAAYGGDWSPRKEEEILKQAGYTKNSGLEGFLRDEFFASHCKLFHHRPFIWQVWDGTKDGFSVLLNYHRLDRNALQKLIYTYLGNWIAQQKDEIRQEKPGSERRLAAAENLKGKLEKILEGEPPFDIYVRWKPLHEQAMGWEPDLNDGVRMNIRPFMEAGILRWKPNIKWGKDRGTDSVPNCSGTTERLNDLHFKLEEKQKARENTGEMREADQCILLVEEKQKARKNAGKIA</sequence>
<proteinExistence type="predicted"/>
<evidence type="ECO:0000256" key="5">
    <source>
        <dbReference type="ARBA" id="ARBA00047942"/>
    </source>
</evidence>
<dbReference type="REBASE" id="508853">
    <property type="entry name" value="MfoML15ORF3985P"/>
</dbReference>
<dbReference type="InterPro" id="IPR050953">
    <property type="entry name" value="N4_N6_ade-DNA_methylase"/>
</dbReference>
<accession>A0A8G1A1D3</accession>
<evidence type="ECO:0000313" key="8">
    <source>
        <dbReference type="Proteomes" id="UP000826709"/>
    </source>
</evidence>
<dbReference type="EMBL" id="CP037968">
    <property type="protein sequence ID" value="QYZ78641.1"/>
    <property type="molecule type" value="Genomic_DNA"/>
</dbReference>
<dbReference type="Proteomes" id="UP000826709">
    <property type="component" value="Chromosome"/>
</dbReference>
<name>A0A8G1A1D3_9EURY</name>
<reference evidence="7" key="1">
    <citation type="journal article" date="2005" name="Int. J. Syst. Evol. Microbiol.">
        <title>Methanofollis formosanus sp. nov., isolated from a fish pond.</title>
        <authorList>
            <person name="Wu S.Y."/>
            <person name="Chen S.C."/>
            <person name="Lai M.C."/>
        </authorList>
    </citation>
    <scope>NUCLEOTIDE SEQUENCE</scope>
    <source>
        <strain evidence="7">ML15</strain>
    </source>
</reference>
<evidence type="ECO:0000313" key="7">
    <source>
        <dbReference type="EMBL" id="QYZ78641.1"/>
    </source>
</evidence>